<dbReference type="Gene3D" id="3.30.420.150">
    <property type="entry name" value="Exopolyphosphatase. Domain 2"/>
    <property type="match status" value="1"/>
</dbReference>
<dbReference type="PANTHER" id="PTHR30005:SF13">
    <property type="entry name" value="EXOPOLYPHOSPHATASE 2"/>
    <property type="match status" value="1"/>
</dbReference>
<dbReference type="CDD" id="cd24054">
    <property type="entry name" value="ASKHA_NBD_AaPPX-GppA_MtPPX2-like"/>
    <property type="match status" value="1"/>
</dbReference>
<sequence>MKISAIDVGSNSVRLMVMADGKTLYKQLDTTRLAEGLAQSGVLKPEAIERTARAVQIFAAAAELNGAGTPYVFATAAVRSSKNGADFVARVKALTGIDVDVLSGEEEAACGILGALRGRDGGIIDLGGASTEITLQQGGKTLYSKSVNIGTVRLFDMAGQDRSALQAAIDNSLNGYGSLSLDGKDIYGIGGTATSLAALYHELEKYDPKVVEGTVLTREWLCAEAEKLLSLTVEERRALRGMEPRRADVIAGGCLLMYSILNRFNADRITVSESDNLEGYVLLKGLVK</sequence>
<dbReference type="PANTHER" id="PTHR30005">
    <property type="entry name" value="EXOPOLYPHOSPHATASE"/>
    <property type="match status" value="1"/>
</dbReference>
<reference evidence="2" key="1">
    <citation type="submission" date="2020-10" db="EMBL/GenBank/DDBJ databases">
        <authorList>
            <person name="Gilroy R."/>
        </authorList>
    </citation>
    <scope>NUCLEOTIDE SEQUENCE</scope>
    <source>
        <strain evidence="2">ChiW25-3613</strain>
    </source>
</reference>
<dbReference type="Pfam" id="PF02541">
    <property type="entry name" value="Ppx-GppA"/>
    <property type="match status" value="1"/>
</dbReference>
<accession>A0A9D1DB02</accession>
<gene>
    <name evidence="2" type="ORF">IAB90_04910</name>
</gene>
<proteinExistence type="predicted"/>
<dbReference type="AlphaFoldDB" id="A0A9D1DB02"/>
<dbReference type="InterPro" id="IPR043129">
    <property type="entry name" value="ATPase_NBD"/>
</dbReference>
<protein>
    <submittedName>
        <fullName evidence="2">Ppx/GppA family phosphatase</fullName>
    </submittedName>
</protein>
<dbReference type="InterPro" id="IPR050273">
    <property type="entry name" value="GppA/Ppx_hydrolase"/>
</dbReference>
<organism evidence="2 3">
    <name type="scientific">Candidatus Coproplasma stercoripullorum</name>
    <dbReference type="NCBI Taxonomy" id="2840751"/>
    <lineage>
        <taxon>Bacteria</taxon>
        <taxon>Bacillati</taxon>
        <taxon>Bacillota</taxon>
        <taxon>Clostridia</taxon>
        <taxon>Eubacteriales</taxon>
        <taxon>Candidatus Coproplasma</taxon>
    </lineage>
</organism>
<comment type="caution">
    <text evidence="2">The sequence shown here is derived from an EMBL/GenBank/DDBJ whole genome shotgun (WGS) entry which is preliminary data.</text>
</comment>
<feature type="domain" description="Ppx/GppA phosphatase N-terminal" evidence="1">
    <location>
        <begin position="23"/>
        <end position="279"/>
    </location>
</feature>
<dbReference type="Gene3D" id="3.30.420.40">
    <property type="match status" value="1"/>
</dbReference>
<reference evidence="2" key="2">
    <citation type="journal article" date="2021" name="PeerJ">
        <title>Extensive microbial diversity within the chicken gut microbiome revealed by metagenomics and culture.</title>
        <authorList>
            <person name="Gilroy R."/>
            <person name="Ravi A."/>
            <person name="Getino M."/>
            <person name="Pursley I."/>
            <person name="Horton D.L."/>
            <person name="Alikhan N.F."/>
            <person name="Baker D."/>
            <person name="Gharbi K."/>
            <person name="Hall N."/>
            <person name="Watson M."/>
            <person name="Adriaenssens E.M."/>
            <person name="Foster-Nyarko E."/>
            <person name="Jarju S."/>
            <person name="Secka A."/>
            <person name="Antonio M."/>
            <person name="Oren A."/>
            <person name="Chaudhuri R.R."/>
            <person name="La Ragione R."/>
            <person name="Hildebrand F."/>
            <person name="Pallen M.J."/>
        </authorList>
    </citation>
    <scope>NUCLEOTIDE SEQUENCE</scope>
    <source>
        <strain evidence="2">ChiW25-3613</strain>
    </source>
</reference>
<evidence type="ECO:0000259" key="1">
    <source>
        <dbReference type="Pfam" id="PF02541"/>
    </source>
</evidence>
<dbReference type="GO" id="GO:0016462">
    <property type="term" value="F:pyrophosphatase activity"/>
    <property type="evidence" value="ECO:0007669"/>
    <property type="project" value="TreeGrafter"/>
</dbReference>
<evidence type="ECO:0000313" key="3">
    <source>
        <dbReference type="Proteomes" id="UP000824179"/>
    </source>
</evidence>
<dbReference type="Proteomes" id="UP000824179">
    <property type="component" value="Unassembled WGS sequence"/>
</dbReference>
<dbReference type="EMBL" id="DVHB01000082">
    <property type="protein sequence ID" value="HIR39707.1"/>
    <property type="molecule type" value="Genomic_DNA"/>
</dbReference>
<evidence type="ECO:0000313" key="2">
    <source>
        <dbReference type="EMBL" id="HIR39707.1"/>
    </source>
</evidence>
<dbReference type="InterPro" id="IPR003695">
    <property type="entry name" value="Ppx_GppA_N"/>
</dbReference>
<dbReference type="SUPFAM" id="SSF53067">
    <property type="entry name" value="Actin-like ATPase domain"/>
    <property type="match status" value="2"/>
</dbReference>
<name>A0A9D1DB02_9FIRM</name>